<evidence type="ECO:0000313" key="2">
    <source>
        <dbReference type="EMBL" id="KAJ9144534.1"/>
    </source>
</evidence>
<dbReference type="Proteomes" id="UP001174694">
    <property type="component" value="Unassembled WGS sequence"/>
</dbReference>
<dbReference type="PANTHER" id="PTHR33112:SF10">
    <property type="entry name" value="TOL"/>
    <property type="match status" value="1"/>
</dbReference>
<protein>
    <recommendedName>
        <fullName evidence="1">Heterokaryon incompatibility domain-containing protein</fullName>
    </recommendedName>
</protein>
<reference evidence="2" key="1">
    <citation type="submission" date="2022-07" db="EMBL/GenBank/DDBJ databases">
        <title>Fungi with potential for degradation of polypropylene.</title>
        <authorList>
            <person name="Gostincar C."/>
        </authorList>
    </citation>
    <scope>NUCLEOTIDE SEQUENCE</scope>
    <source>
        <strain evidence="2">EXF-13308</strain>
    </source>
</reference>
<dbReference type="PANTHER" id="PTHR33112">
    <property type="entry name" value="DOMAIN PROTEIN, PUTATIVE-RELATED"/>
    <property type="match status" value="1"/>
</dbReference>
<dbReference type="InterPro" id="IPR010730">
    <property type="entry name" value="HET"/>
</dbReference>
<proteinExistence type="predicted"/>
<dbReference type="EMBL" id="JANBVO010000016">
    <property type="protein sequence ID" value="KAJ9144534.1"/>
    <property type="molecule type" value="Genomic_DNA"/>
</dbReference>
<gene>
    <name evidence="2" type="ORF">NKR23_g5772</name>
</gene>
<comment type="caution">
    <text evidence="2">The sequence shown here is derived from an EMBL/GenBank/DDBJ whole genome shotgun (WGS) entry which is preliminary data.</text>
</comment>
<dbReference type="AlphaFoldDB" id="A0AA38RRF9"/>
<sequence>MEQPTHLCRVCREAFSREHDCDRSYQHHETAESFHEAKQLGCHLCSVLWEASDAIPPDKKWDFGKARQLNVTYKLPSDMSSIDFHFDAEDYKAAFVSITLRPVTDIPSSPLEADSSLGDNERAVLGLGVQSSMVKESPRHSSQHGSWTYDTMTQASYAWGVQHKPPMLLRANVARRKAGIPLGELPGSFRDAVQVARHLGVDWLWIDSLCIIQDSADDWRRESARMGRIYSDSLCNVAATGAADNGGGLFPDGSIVARQLFLNLSILRRRDDGEPEVPGPRDSRAFHRYRLEPWSLWARRVEEAGLNNRGWVVQERVLAPRTLHFTTTQVFWECTEIAACESLPDSLSPDHDDPETYFILIRKILAAARMVASTARHSTAKISVNDWTDMRDAWRQLTHGYMRCLLTKEEDRLVALSGIAKEIRSMTGDEYIAGNWKSSLITDLLWYSMRDGTRLARTRPLVAPTWSWASIRPHAFILQYQGRTHNDPEPLHLIEFLGSTIDPYTADDTGQLRSAFIRVRGRLFPDVSEVSRSNGSCNCRECKSKSEHFPRNSDAVDIDGTRFFHDELYHDEDDLAESADSSLEVMYMPVVVDRRLILEQDIEIRMLLLTPGPKHGTYERIGMCKSLTKLPVTADGYRGFTVKYLQNYSRESVIITLG</sequence>
<dbReference type="Pfam" id="PF06985">
    <property type="entry name" value="HET"/>
    <property type="match status" value="1"/>
</dbReference>
<organism evidence="2 3">
    <name type="scientific">Pleurostoma richardsiae</name>
    <dbReference type="NCBI Taxonomy" id="41990"/>
    <lineage>
        <taxon>Eukaryota</taxon>
        <taxon>Fungi</taxon>
        <taxon>Dikarya</taxon>
        <taxon>Ascomycota</taxon>
        <taxon>Pezizomycotina</taxon>
        <taxon>Sordariomycetes</taxon>
        <taxon>Sordariomycetidae</taxon>
        <taxon>Calosphaeriales</taxon>
        <taxon>Pleurostomataceae</taxon>
        <taxon>Pleurostoma</taxon>
    </lineage>
</organism>
<evidence type="ECO:0000313" key="3">
    <source>
        <dbReference type="Proteomes" id="UP001174694"/>
    </source>
</evidence>
<evidence type="ECO:0000259" key="1">
    <source>
        <dbReference type="Pfam" id="PF06985"/>
    </source>
</evidence>
<feature type="domain" description="Heterokaryon incompatibility" evidence="1">
    <location>
        <begin position="156"/>
        <end position="315"/>
    </location>
</feature>
<accession>A0AA38RRF9</accession>
<keyword evidence="3" id="KW-1185">Reference proteome</keyword>
<name>A0AA38RRF9_9PEZI</name>